<evidence type="ECO:0000313" key="2">
    <source>
        <dbReference type="Proteomes" id="UP000076727"/>
    </source>
</evidence>
<dbReference type="EMBL" id="KV429039">
    <property type="protein sequence ID" value="KZT72957.1"/>
    <property type="molecule type" value="Genomic_DNA"/>
</dbReference>
<accession>A0A165T5J5</accession>
<protein>
    <submittedName>
        <fullName evidence="1">Uncharacterized protein</fullName>
    </submittedName>
</protein>
<proteinExistence type="predicted"/>
<organism evidence="1 2">
    <name type="scientific">Daedalea quercina L-15889</name>
    <dbReference type="NCBI Taxonomy" id="1314783"/>
    <lineage>
        <taxon>Eukaryota</taxon>
        <taxon>Fungi</taxon>
        <taxon>Dikarya</taxon>
        <taxon>Basidiomycota</taxon>
        <taxon>Agaricomycotina</taxon>
        <taxon>Agaricomycetes</taxon>
        <taxon>Polyporales</taxon>
        <taxon>Fomitopsis</taxon>
    </lineage>
</organism>
<name>A0A165T5J5_9APHY</name>
<reference evidence="1 2" key="1">
    <citation type="journal article" date="2016" name="Mol. Biol. Evol.">
        <title>Comparative Genomics of Early-Diverging Mushroom-Forming Fungi Provides Insights into the Origins of Lignocellulose Decay Capabilities.</title>
        <authorList>
            <person name="Nagy L.G."/>
            <person name="Riley R."/>
            <person name="Tritt A."/>
            <person name="Adam C."/>
            <person name="Daum C."/>
            <person name="Floudas D."/>
            <person name="Sun H."/>
            <person name="Yadav J.S."/>
            <person name="Pangilinan J."/>
            <person name="Larsson K.H."/>
            <person name="Matsuura K."/>
            <person name="Barry K."/>
            <person name="Labutti K."/>
            <person name="Kuo R."/>
            <person name="Ohm R.A."/>
            <person name="Bhattacharya S.S."/>
            <person name="Shirouzu T."/>
            <person name="Yoshinaga Y."/>
            <person name="Martin F.M."/>
            <person name="Grigoriev I.V."/>
            <person name="Hibbett D.S."/>
        </authorList>
    </citation>
    <scope>NUCLEOTIDE SEQUENCE [LARGE SCALE GENOMIC DNA]</scope>
    <source>
        <strain evidence="1 2">L-15889</strain>
    </source>
</reference>
<keyword evidence="2" id="KW-1185">Reference proteome</keyword>
<gene>
    <name evidence="1" type="ORF">DAEQUDRAFT_556256</name>
</gene>
<dbReference type="Proteomes" id="UP000076727">
    <property type="component" value="Unassembled WGS sequence"/>
</dbReference>
<sequence>MQHEVVELRLIDVRRGLTAYCFLTNSEATWKWRSCFRLELARRSSQLVLRYAVCLPYPAHIISTDSECPQLLHYEIRMIPQSTSARAHPASTFAERLVNPARAQDTNLETLSLASPYCPHLREARSPISGRNRRRTTQVPSVWVRTQRSVLGEGW</sequence>
<evidence type="ECO:0000313" key="1">
    <source>
        <dbReference type="EMBL" id="KZT72957.1"/>
    </source>
</evidence>
<dbReference type="AlphaFoldDB" id="A0A165T5J5"/>